<dbReference type="InterPro" id="IPR030388">
    <property type="entry name" value="G_ERA_dom"/>
</dbReference>
<evidence type="ECO:0000256" key="2">
    <source>
        <dbReference type="ARBA" id="ARBA00022741"/>
    </source>
</evidence>
<organism evidence="8 10">
    <name type="scientific">Ostreococcus lucimarinus (strain CCE9901)</name>
    <dbReference type="NCBI Taxonomy" id="436017"/>
    <lineage>
        <taxon>Eukaryota</taxon>
        <taxon>Viridiplantae</taxon>
        <taxon>Chlorophyta</taxon>
        <taxon>Mamiellophyceae</taxon>
        <taxon>Mamiellales</taxon>
        <taxon>Bathycoccaceae</taxon>
        <taxon>Ostreococcus</taxon>
    </lineage>
</organism>
<dbReference type="EMBL" id="CP000601">
    <property type="protein sequence ID" value="ABP01259.1"/>
    <property type="molecule type" value="Genomic_DNA"/>
</dbReference>
<feature type="non-terminal residue" evidence="8">
    <location>
        <position position="1"/>
    </location>
</feature>
<dbReference type="Gene3D" id="3.30.300.20">
    <property type="match status" value="1"/>
</dbReference>
<dbReference type="GO" id="GO:0005525">
    <property type="term" value="F:GTP binding"/>
    <property type="evidence" value="ECO:0007669"/>
    <property type="project" value="UniProtKB-KW"/>
</dbReference>
<evidence type="ECO:0000256" key="1">
    <source>
        <dbReference type="ARBA" id="ARBA00007921"/>
    </source>
</evidence>
<dbReference type="SUPFAM" id="SSF52540">
    <property type="entry name" value="P-loop containing nucleoside triphosphate hydrolases"/>
    <property type="match status" value="1"/>
</dbReference>
<keyword evidence="4 6" id="KW-0342">GTP-binding</keyword>
<dbReference type="GO" id="GO:0043024">
    <property type="term" value="F:ribosomal small subunit binding"/>
    <property type="evidence" value="ECO:0007669"/>
    <property type="project" value="TreeGrafter"/>
</dbReference>
<dbReference type="PROSITE" id="PS50823">
    <property type="entry name" value="KH_TYPE_2"/>
    <property type="match status" value="1"/>
</dbReference>
<dbReference type="KEGG" id="olu:OSTLU_5692"/>
<gene>
    <name evidence="9" type="ORF">OSTLU_5692</name>
    <name evidence="8" type="ORF">OSTLU_5777</name>
</gene>
<dbReference type="OMA" id="FFDRPAY"/>
<dbReference type="STRING" id="436017.A4S6S5"/>
<keyword evidence="3 5" id="KW-0694">RNA-binding</keyword>
<dbReference type="InterPro" id="IPR009019">
    <property type="entry name" value="KH_sf_prok-type"/>
</dbReference>
<reference evidence="8 10" key="1">
    <citation type="journal article" date="2007" name="Proc. Natl. Acad. Sci. U.S.A.">
        <title>The tiny eukaryote Ostreococcus provides genomic insights into the paradox of plankton speciation.</title>
        <authorList>
            <person name="Palenik B."/>
            <person name="Grimwood J."/>
            <person name="Aerts A."/>
            <person name="Rouze P."/>
            <person name="Salamov A."/>
            <person name="Putnam N."/>
            <person name="Dupont C."/>
            <person name="Jorgensen R."/>
            <person name="Derelle E."/>
            <person name="Rombauts S."/>
            <person name="Zhou K."/>
            <person name="Otillar R."/>
            <person name="Merchant S.S."/>
            <person name="Podell S."/>
            <person name="Gaasterland T."/>
            <person name="Napoli C."/>
            <person name="Gendler K."/>
            <person name="Manuell A."/>
            <person name="Tai V."/>
            <person name="Vallon O."/>
            <person name="Piganeau G."/>
            <person name="Jancek S."/>
            <person name="Heijde M."/>
            <person name="Jabbari K."/>
            <person name="Bowler C."/>
            <person name="Lohr M."/>
            <person name="Robbens S."/>
            <person name="Werner G."/>
            <person name="Dubchak I."/>
            <person name="Pazour G.J."/>
            <person name="Ren Q."/>
            <person name="Paulsen I."/>
            <person name="Delwiche C."/>
            <person name="Schmutz J."/>
            <person name="Rokhsar D."/>
            <person name="Van de Peer Y."/>
            <person name="Moreau H."/>
            <person name="Grigoriev I.V."/>
        </authorList>
    </citation>
    <scope>NUCLEOTIDE SEQUENCE [LARGE SCALE GENOMIC DNA]</scope>
    <source>
        <strain evidence="8 10">CCE9901</strain>
    </source>
</reference>
<proteinExistence type="inferred from homology"/>
<dbReference type="HOGENOM" id="CLU_038009_1_0_1"/>
<dbReference type="eggNOG" id="KOG1423">
    <property type="taxonomic scope" value="Eukaryota"/>
</dbReference>
<evidence type="ECO:0000256" key="3">
    <source>
        <dbReference type="ARBA" id="ARBA00022884"/>
    </source>
</evidence>
<accession>A4S6S5</accession>
<dbReference type="PANTHER" id="PTHR42698">
    <property type="entry name" value="GTPASE ERA"/>
    <property type="match status" value="1"/>
</dbReference>
<evidence type="ECO:0000313" key="10">
    <source>
        <dbReference type="Proteomes" id="UP000001568"/>
    </source>
</evidence>
<evidence type="ECO:0000259" key="7">
    <source>
        <dbReference type="PROSITE" id="PS50823"/>
    </source>
</evidence>
<comment type="similarity">
    <text evidence="1 6">Belongs to the TRAFAC class TrmE-Era-EngA-EngB-Septin-like GTPase superfamily. Era GTPase family.</text>
</comment>
<dbReference type="OrthoDB" id="8954335at2759"/>
<dbReference type="InterPro" id="IPR006073">
    <property type="entry name" value="GTP-bd"/>
</dbReference>
<dbReference type="NCBIfam" id="TIGR00436">
    <property type="entry name" value="era"/>
    <property type="match status" value="1"/>
</dbReference>
<keyword evidence="2 6" id="KW-0547">Nucleotide-binding</keyword>
<dbReference type="NCBIfam" id="TIGR00231">
    <property type="entry name" value="small_GTP"/>
    <property type="match status" value="1"/>
</dbReference>
<evidence type="ECO:0000256" key="6">
    <source>
        <dbReference type="RuleBase" id="RU003761"/>
    </source>
</evidence>
<dbReference type="KEGG" id="olu:OSTLU_5777"/>
<dbReference type="GO" id="GO:0019843">
    <property type="term" value="F:rRNA binding"/>
    <property type="evidence" value="ECO:0007669"/>
    <property type="project" value="TreeGrafter"/>
</dbReference>
<dbReference type="InterPro" id="IPR005662">
    <property type="entry name" value="GTPase_Era-like"/>
</dbReference>
<feature type="non-terminal residue" evidence="8">
    <location>
        <position position="287"/>
    </location>
</feature>
<dbReference type="InterPro" id="IPR015946">
    <property type="entry name" value="KH_dom-like_a/b"/>
</dbReference>
<dbReference type="CDD" id="cd22534">
    <property type="entry name" value="KH-II_Era"/>
    <property type="match status" value="1"/>
</dbReference>
<dbReference type="GeneID" id="5005000"/>
<dbReference type="EMBL" id="CP000593">
    <property type="protein sequence ID" value="ABO99288.1"/>
    <property type="molecule type" value="Genomic_DNA"/>
</dbReference>
<dbReference type="Pfam" id="PF01926">
    <property type="entry name" value="MMR_HSR1"/>
    <property type="match status" value="1"/>
</dbReference>
<dbReference type="SUPFAM" id="SSF54814">
    <property type="entry name" value="Prokaryotic type KH domain (KH-domain type II)"/>
    <property type="match status" value="1"/>
</dbReference>
<evidence type="ECO:0000313" key="9">
    <source>
        <dbReference type="EMBL" id="ABP01259.1"/>
    </source>
</evidence>
<keyword evidence="10" id="KW-1185">Reference proteome</keyword>
<evidence type="ECO:0000313" key="8">
    <source>
        <dbReference type="EMBL" id="ABO99288.1"/>
    </source>
</evidence>
<dbReference type="CDD" id="cd04163">
    <property type="entry name" value="Era"/>
    <property type="match status" value="1"/>
</dbReference>
<protein>
    <recommendedName>
        <fullName evidence="7">KH type-2 domain-containing protein</fullName>
    </recommendedName>
</protein>
<dbReference type="RefSeq" id="XP_001420995.1">
    <property type="nucleotide sequence ID" value="XM_001420958.1"/>
</dbReference>
<dbReference type="Proteomes" id="UP000001568">
    <property type="component" value="Chromosome 21"/>
</dbReference>
<dbReference type="HAMAP" id="MF_00367">
    <property type="entry name" value="GTPase_Era"/>
    <property type="match status" value="1"/>
</dbReference>
<dbReference type="Proteomes" id="UP000001568">
    <property type="component" value="Chromosome 13"/>
</dbReference>
<dbReference type="GeneID" id="5006870"/>
<dbReference type="InterPro" id="IPR004044">
    <property type="entry name" value="KH_dom_type_2"/>
</dbReference>
<dbReference type="InterPro" id="IPR027417">
    <property type="entry name" value="P-loop_NTPase"/>
</dbReference>
<dbReference type="Gramene" id="ABO99288">
    <property type="protein sequence ID" value="ABO99288"/>
    <property type="gene ID" value="OSTLU_5777"/>
</dbReference>
<name>A4S6S5_OSTLU</name>
<feature type="domain" description="KH type-2" evidence="7">
    <location>
        <begin position="212"/>
        <end position="287"/>
    </location>
</feature>
<evidence type="ECO:0000256" key="4">
    <source>
        <dbReference type="ARBA" id="ARBA00023134"/>
    </source>
</evidence>
<dbReference type="InterPro" id="IPR005225">
    <property type="entry name" value="Small_GTP-bd"/>
</dbReference>
<evidence type="ECO:0000256" key="5">
    <source>
        <dbReference type="PROSITE-ProRule" id="PRU00118"/>
    </source>
</evidence>
<dbReference type="Gramene" id="ABP01259">
    <property type="protein sequence ID" value="ABP01259"/>
    <property type="gene ID" value="OSTLU_5692"/>
</dbReference>
<dbReference type="GO" id="GO:0000028">
    <property type="term" value="P:ribosomal small subunit assembly"/>
    <property type="evidence" value="ECO:0007669"/>
    <property type="project" value="TreeGrafter"/>
</dbReference>
<sequence length="287" mass="31064">VGVLGAPNAGKSALACALVGDAVSAVSRKTNTTRTRALGVRTVGDAQVVFVDAPGIVGREHYRNAAHARKVEDATALASECDALVFVVDAARQLERRDLRVLEAVRKTRAALGEMRAPPEAVLVLNKVDKIPKERRAGLTKMVDDFRAAGDFEFARVFPVSALTGAGTRALMDHIVAGAREAPWEFDATSTSDMTPAQRALEIVRESVYDGVHEDLPYGIDIAHVSWEDFRNGDARIEQNILVDTASQRKIVVGKSGEVVGRIGINARAMLERALNRKVHLILNVRL</sequence>
<dbReference type="Gene3D" id="3.40.50.300">
    <property type="entry name" value="P-loop containing nucleotide triphosphate hydrolases"/>
    <property type="match status" value="1"/>
</dbReference>
<dbReference type="AlphaFoldDB" id="A4S6S5"/>
<dbReference type="RefSeq" id="XP_001422900.1">
    <property type="nucleotide sequence ID" value="XM_001422863.1"/>
</dbReference>
<dbReference type="PANTHER" id="PTHR42698:SF1">
    <property type="entry name" value="GTPASE ERA, MITOCHONDRIAL"/>
    <property type="match status" value="1"/>
</dbReference>
<dbReference type="Pfam" id="PF07650">
    <property type="entry name" value="KH_2"/>
    <property type="match status" value="1"/>
</dbReference>